<dbReference type="InterPro" id="IPR038377">
    <property type="entry name" value="Na/Glc_symporter_sf"/>
</dbReference>
<dbReference type="InterPro" id="IPR001734">
    <property type="entry name" value="Na/solute_symporter"/>
</dbReference>
<feature type="transmembrane region" description="Helical" evidence="7">
    <location>
        <begin position="448"/>
        <end position="466"/>
    </location>
</feature>
<evidence type="ECO:0000256" key="1">
    <source>
        <dbReference type="ARBA" id="ARBA00004141"/>
    </source>
</evidence>
<feature type="transmembrane region" description="Helical" evidence="7">
    <location>
        <begin position="331"/>
        <end position="360"/>
    </location>
</feature>
<keyword evidence="5 7" id="KW-0472">Membrane</keyword>
<evidence type="ECO:0000256" key="5">
    <source>
        <dbReference type="ARBA" id="ARBA00023136"/>
    </source>
</evidence>
<feature type="transmembrane region" description="Helical" evidence="7">
    <location>
        <begin position="41"/>
        <end position="65"/>
    </location>
</feature>
<evidence type="ECO:0000256" key="2">
    <source>
        <dbReference type="ARBA" id="ARBA00006434"/>
    </source>
</evidence>
<feature type="transmembrane region" description="Helical" evidence="7">
    <location>
        <begin position="423"/>
        <end position="441"/>
    </location>
</feature>
<dbReference type="PANTHER" id="PTHR11819:SF195">
    <property type="entry name" value="SODIUM_GLUCOSE COTRANSPORTER 4"/>
    <property type="match status" value="1"/>
</dbReference>
<evidence type="ECO:0000256" key="7">
    <source>
        <dbReference type="SAM" id="Phobius"/>
    </source>
</evidence>
<dbReference type="EMBL" id="CP159289">
    <property type="protein sequence ID" value="XCH25669.1"/>
    <property type="molecule type" value="Genomic_DNA"/>
</dbReference>
<dbReference type="Pfam" id="PF00474">
    <property type="entry name" value="SSF"/>
    <property type="match status" value="1"/>
</dbReference>
<feature type="transmembrane region" description="Helical" evidence="7">
    <location>
        <begin position="478"/>
        <end position="495"/>
    </location>
</feature>
<gene>
    <name evidence="8" type="ORF">ABV298_04370</name>
</gene>
<evidence type="ECO:0000256" key="6">
    <source>
        <dbReference type="RuleBase" id="RU362091"/>
    </source>
</evidence>
<feature type="transmembrane region" description="Helical" evidence="7">
    <location>
        <begin position="160"/>
        <end position="179"/>
    </location>
</feature>
<feature type="transmembrane region" description="Helical" evidence="7">
    <location>
        <begin position="85"/>
        <end position="105"/>
    </location>
</feature>
<evidence type="ECO:0000256" key="4">
    <source>
        <dbReference type="ARBA" id="ARBA00022989"/>
    </source>
</evidence>
<dbReference type="NCBIfam" id="TIGR00813">
    <property type="entry name" value="sss"/>
    <property type="match status" value="1"/>
</dbReference>
<feature type="transmembrane region" description="Helical" evidence="7">
    <location>
        <begin position="394"/>
        <end position="411"/>
    </location>
</feature>
<dbReference type="Gene3D" id="1.20.1730.10">
    <property type="entry name" value="Sodium/glucose cotransporter"/>
    <property type="match status" value="1"/>
</dbReference>
<dbReference type="PROSITE" id="PS50283">
    <property type="entry name" value="NA_SOLUT_SYMP_3"/>
    <property type="match status" value="1"/>
</dbReference>
<keyword evidence="3 7" id="KW-0812">Transmembrane</keyword>
<feature type="transmembrane region" description="Helical" evidence="7">
    <location>
        <begin position="12"/>
        <end position="29"/>
    </location>
</feature>
<feature type="transmembrane region" description="Helical" evidence="7">
    <location>
        <begin position="246"/>
        <end position="266"/>
    </location>
</feature>
<organism evidence="8">
    <name type="scientific">Dyadobacter sp. 676</name>
    <dbReference type="NCBI Taxonomy" id="3088362"/>
    <lineage>
        <taxon>Bacteria</taxon>
        <taxon>Pseudomonadati</taxon>
        <taxon>Bacteroidota</taxon>
        <taxon>Cytophagia</taxon>
        <taxon>Cytophagales</taxon>
        <taxon>Spirosomataceae</taxon>
        <taxon>Dyadobacter</taxon>
    </lineage>
</organism>
<reference evidence="8" key="1">
    <citation type="submission" date="2024-06" db="EMBL/GenBank/DDBJ databases">
        <title>Sequencing and assembly of the genome of Dyadobacter sp. strain 676, a symbiont of Cyamopsis tetragonoloba.</title>
        <authorList>
            <person name="Guro P."/>
            <person name="Sazanova A."/>
            <person name="Kuznetsova I."/>
            <person name="Belimov A."/>
            <person name="Safronova V."/>
        </authorList>
    </citation>
    <scope>NUCLEOTIDE SEQUENCE</scope>
    <source>
        <strain evidence="8">676</strain>
    </source>
</reference>
<dbReference type="AlphaFoldDB" id="A0AAU8FQB4"/>
<keyword evidence="4 7" id="KW-1133">Transmembrane helix</keyword>
<sequence>MSATGLQSLDYIVFFIYLIGVSAYGYWIYKKKRSKEVSSTDYFLAEGSLTFWAIGASIIASNISAEHFIGMSGSGFAIGLAISSYEWMAAASLIVVALFILPVYLKNKIYTMPQFLRERYNPTVATIMAVFWLLLYVFVNLTSILYLGALALEVTAGLDFQYAIVGLGLFAIVITIGGMKVIGYTDVVQVVVLVLGGLATTYLALDLVSQHFNKPGLFNALALLREQADSHFHMILPKDNPFYKDLPGLTVIVGAMWINNLAYFGCNQYIIQRSLGASLPTARKGILFAAFLKLLIPIIVVIPGIAAFVLYQNGMFQQEMLDGNVVKPDHAYPVLLNLLPAGLKGMAFAALTAAIVASLAGKANSISTIFTLDIYKQYIAPHATERQLVRVGRYTIYVAMGIGIVIAPQLRVLDQAYQFIQEYSSFITPGVFAIFILGMFWKRTTSAAALTAALLTIPLSTAGKFLAPEIPFLDRMGYIFLILCAVIAAISLADPKSKNNPKGLDIEASMFRPGKSFVIGSVLICGVLAALYTIFW</sequence>
<comment type="subcellular location">
    <subcellularLocation>
        <location evidence="1">Membrane</location>
        <topology evidence="1">Multi-pass membrane protein</topology>
    </subcellularLocation>
</comment>
<feature type="transmembrane region" description="Helical" evidence="7">
    <location>
        <begin position="126"/>
        <end position="148"/>
    </location>
</feature>
<proteinExistence type="inferred from homology"/>
<comment type="similarity">
    <text evidence="2 6">Belongs to the sodium:solute symporter (SSF) (TC 2.A.21) family.</text>
</comment>
<dbReference type="GO" id="GO:0005886">
    <property type="term" value="C:plasma membrane"/>
    <property type="evidence" value="ECO:0007669"/>
    <property type="project" value="TreeGrafter"/>
</dbReference>
<dbReference type="RefSeq" id="WP_353720967.1">
    <property type="nucleotide sequence ID" value="NZ_CP159289.1"/>
</dbReference>
<protein>
    <submittedName>
        <fullName evidence="8">Sodium/solute symporter</fullName>
    </submittedName>
</protein>
<dbReference type="PANTHER" id="PTHR11819">
    <property type="entry name" value="SOLUTE CARRIER FAMILY 5"/>
    <property type="match status" value="1"/>
</dbReference>
<feature type="transmembrane region" description="Helical" evidence="7">
    <location>
        <begin position="516"/>
        <end position="535"/>
    </location>
</feature>
<dbReference type="GO" id="GO:0005412">
    <property type="term" value="F:D-glucose:sodium symporter activity"/>
    <property type="evidence" value="ECO:0007669"/>
    <property type="project" value="TreeGrafter"/>
</dbReference>
<accession>A0AAU8FQB4</accession>
<evidence type="ECO:0000313" key="8">
    <source>
        <dbReference type="EMBL" id="XCH25669.1"/>
    </source>
</evidence>
<feature type="transmembrane region" description="Helical" evidence="7">
    <location>
        <begin position="186"/>
        <end position="205"/>
    </location>
</feature>
<feature type="transmembrane region" description="Helical" evidence="7">
    <location>
        <begin position="286"/>
        <end position="311"/>
    </location>
</feature>
<evidence type="ECO:0000256" key="3">
    <source>
        <dbReference type="ARBA" id="ARBA00022692"/>
    </source>
</evidence>
<name>A0AAU8FQB4_9BACT</name>